<evidence type="ECO:0000313" key="1">
    <source>
        <dbReference type="EMBL" id="KHS49357.1"/>
    </source>
</evidence>
<gene>
    <name evidence="1" type="ORF">NJ75_00060</name>
    <name evidence="2" type="ORF">NJ75_00282</name>
</gene>
<dbReference type="AlphaFoldDB" id="A0A0B9AJZ6"/>
<dbReference type="EMBL" id="JRVC01000001">
    <property type="protein sequence ID" value="KHS49579.1"/>
    <property type="molecule type" value="Genomic_DNA"/>
</dbReference>
<dbReference type="STRING" id="48936.NJ75_00060"/>
<dbReference type="Pfam" id="PF12599">
    <property type="entry name" value="DUF3768"/>
    <property type="match status" value="1"/>
</dbReference>
<protein>
    <recommendedName>
        <fullName evidence="4">DUF3768 domain-containing protein</fullName>
    </recommendedName>
</protein>
<accession>A0A0B9AJZ6</accession>
<evidence type="ECO:0000313" key="3">
    <source>
        <dbReference type="Proteomes" id="UP000031338"/>
    </source>
</evidence>
<name>A0A0B9AJZ6_9SPHN</name>
<dbReference type="RefSeq" id="WP_039330702.1">
    <property type="nucleotide sequence ID" value="NZ_JRVC01000001.1"/>
</dbReference>
<organism evidence="2 3">
    <name type="scientific">Novosphingobium subterraneum</name>
    <dbReference type="NCBI Taxonomy" id="48936"/>
    <lineage>
        <taxon>Bacteria</taxon>
        <taxon>Pseudomonadati</taxon>
        <taxon>Pseudomonadota</taxon>
        <taxon>Alphaproteobacteria</taxon>
        <taxon>Sphingomonadales</taxon>
        <taxon>Sphingomonadaceae</taxon>
        <taxon>Novosphingobium</taxon>
    </lineage>
</organism>
<reference evidence="2 3" key="1">
    <citation type="submission" date="2014-10" db="EMBL/GenBank/DDBJ databases">
        <title>Draft genome sequence of Novosphingobium subterraneum DSM 12447.</title>
        <authorList>
            <person name="Gan H.M."/>
            <person name="Gan H.Y."/>
            <person name="Savka M.A."/>
        </authorList>
    </citation>
    <scope>NUCLEOTIDE SEQUENCE [LARGE SCALE GENOMIC DNA]</scope>
    <source>
        <strain evidence="2 3">DSM 12447</strain>
    </source>
</reference>
<sequence length="123" mass="13676">MHDTSDLTCARQRTERIALLNDAARQGRDRTARIVMTSGLLAEFGGDTVAQSMMVQARLMAALRHCTFAPDSPERDFASMDVDGIKVLMKVDYYDTELAFGSEDPANPAMTQRVITLMRPADY</sequence>
<dbReference type="EMBL" id="JRVC01000001">
    <property type="protein sequence ID" value="KHS49357.1"/>
    <property type="molecule type" value="Genomic_DNA"/>
</dbReference>
<dbReference type="InterPro" id="IPR022243">
    <property type="entry name" value="DUF3768"/>
</dbReference>
<dbReference type="PATRIC" id="fig|48936.3.peg.290"/>
<proteinExistence type="predicted"/>
<evidence type="ECO:0008006" key="4">
    <source>
        <dbReference type="Google" id="ProtNLM"/>
    </source>
</evidence>
<evidence type="ECO:0000313" key="2">
    <source>
        <dbReference type="EMBL" id="KHS49579.1"/>
    </source>
</evidence>
<keyword evidence="3" id="KW-1185">Reference proteome</keyword>
<comment type="caution">
    <text evidence="2">The sequence shown here is derived from an EMBL/GenBank/DDBJ whole genome shotgun (WGS) entry which is preliminary data.</text>
</comment>
<dbReference type="Proteomes" id="UP000031338">
    <property type="component" value="Unassembled WGS sequence"/>
</dbReference>